<keyword evidence="8 10" id="KW-0299">Galactose metabolism</keyword>
<protein>
    <recommendedName>
        <fullName evidence="10">Galactose-1-phosphate uridylyltransferase</fullName>
        <shortName evidence="10">Gal-1-P uridylyltransferase</shortName>
        <ecNumber evidence="10">2.7.7.12</ecNumber>
    </recommendedName>
    <alternativeName>
        <fullName evidence="10">UDP-glucose--hexose-1-phosphate uridylyltransferase</fullName>
    </alternativeName>
</protein>
<comment type="catalytic activity">
    <reaction evidence="1 10">
        <text>alpha-D-galactose 1-phosphate + UDP-alpha-D-glucose = alpha-D-glucose 1-phosphate + UDP-alpha-D-galactose</text>
        <dbReference type="Rhea" id="RHEA:13989"/>
        <dbReference type="ChEBI" id="CHEBI:58336"/>
        <dbReference type="ChEBI" id="CHEBI:58601"/>
        <dbReference type="ChEBI" id="CHEBI:58885"/>
        <dbReference type="ChEBI" id="CHEBI:66914"/>
        <dbReference type="EC" id="2.7.7.12"/>
    </reaction>
</comment>
<evidence type="ECO:0000256" key="3">
    <source>
        <dbReference type="ARBA" id="ARBA00004947"/>
    </source>
</evidence>
<dbReference type="EC" id="2.7.7.12" evidence="10"/>
<dbReference type="InterPro" id="IPR005850">
    <property type="entry name" value="GalP_Utransf_C"/>
</dbReference>
<comment type="pathway">
    <text evidence="3 10">Carbohydrate metabolism; galactose metabolism.</text>
</comment>
<dbReference type="GO" id="GO:0006012">
    <property type="term" value="P:galactose metabolic process"/>
    <property type="evidence" value="ECO:0007669"/>
    <property type="project" value="UniProtKB-UniRule"/>
</dbReference>
<dbReference type="InterPro" id="IPR023425">
    <property type="entry name" value="GalP_uridyl_Trfase_II_CS"/>
</dbReference>
<proteinExistence type="inferred from homology"/>
<dbReference type="AlphaFoldDB" id="E6TQE0"/>
<dbReference type="HAMAP" id="MF_00571">
    <property type="entry name" value="GalP_UDP_trans"/>
    <property type="match status" value="1"/>
</dbReference>
<keyword evidence="7 10" id="KW-0548">Nucleotidyltransferase</keyword>
<organism evidence="13 14">
    <name type="scientific">Evansella cellulosilytica (strain ATCC 21833 / DSM 2522 / FERM P-1141 / JCM 9156 / N-4)</name>
    <name type="common">Bacillus cellulosilyticus</name>
    <dbReference type="NCBI Taxonomy" id="649639"/>
    <lineage>
        <taxon>Bacteria</taxon>
        <taxon>Bacillati</taxon>
        <taxon>Bacillota</taxon>
        <taxon>Bacilli</taxon>
        <taxon>Bacillales</taxon>
        <taxon>Bacillaceae</taxon>
        <taxon>Evansella</taxon>
    </lineage>
</organism>
<keyword evidence="9 10" id="KW-0119">Carbohydrate metabolism</keyword>
<dbReference type="OrthoDB" id="2293at2"/>
<dbReference type="RefSeq" id="WP_013487659.1">
    <property type="nucleotide sequence ID" value="NC_014829.1"/>
</dbReference>
<dbReference type="PANTHER" id="PTHR39191">
    <property type="entry name" value="GALACTOSE-1-PHOSPHATE URIDYLYLTRANSFERASE"/>
    <property type="match status" value="1"/>
</dbReference>
<keyword evidence="14" id="KW-1185">Reference proteome</keyword>
<feature type="domain" description="Galactose-1-phosphate uridyl transferase N-terminal" evidence="11">
    <location>
        <begin position="52"/>
        <end position="239"/>
    </location>
</feature>
<dbReference type="EMBL" id="CP002394">
    <property type="protein sequence ID" value="ADU29318.1"/>
    <property type="molecule type" value="Genomic_DNA"/>
</dbReference>
<evidence type="ECO:0000256" key="6">
    <source>
        <dbReference type="ARBA" id="ARBA00022679"/>
    </source>
</evidence>
<gene>
    <name evidence="10" type="primary">galT</name>
    <name evidence="13" type="ordered locus">Bcell_1045</name>
</gene>
<evidence type="ECO:0000256" key="4">
    <source>
        <dbReference type="ARBA" id="ARBA00008706"/>
    </source>
</evidence>
<reference evidence="13 14" key="1">
    <citation type="submission" date="2010-12" db="EMBL/GenBank/DDBJ databases">
        <title>Complete sequence of Bacillus cellulosilyticus DSM 2522.</title>
        <authorList>
            <consortium name="US DOE Joint Genome Institute"/>
            <person name="Lucas S."/>
            <person name="Copeland A."/>
            <person name="Lapidus A."/>
            <person name="Cheng J.-F."/>
            <person name="Bruce D."/>
            <person name="Goodwin L."/>
            <person name="Pitluck S."/>
            <person name="Chertkov O."/>
            <person name="Detter J.C."/>
            <person name="Han C."/>
            <person name="Tapia R."/>
            <person name="Land M."/>
            <person name="Hauser L."/>
            <person name="Jeffries C."/>
            <person name="Kyrpides N."/>
            <person name="Ivanova N."/>
            <person name="Mikhailova N."/>
            <person name="Brumm P."/>
            <person name="Mead D."/>
            <person name="Woyke T."/>
        </authorList>
    </citation>
    <scope>NUCLEOTIDE SEQUENCE [LARGE SCALE GENOMIC DNA]</scope>
    <source>
        <strain evidence="14">ATCC 21833 / DSM 2522 / FERM P-1141 / JCM 9156 / N-4</strain>
    </source>
</reference>
<accession>E6TQE0</accession>
<evidence type="ECO:0000259" key="11">
    <source>
        <dbReference type="Pfam" id="PF01087"/>
    </source>
</evidence>
<dbReference type="STRING" id="649639.Bcell_1045"/>
<feature type="domain" description="Galactose-1-phosphate uridyl transferase C-terminal" evidence="12">
    <location>
        <begin position="255"/>
        <end position="438"/>
    </location>
</feature>
<evidence type="ECO:0000256" key="8">
    <source>
        <dbReference type="ARBA" id="ARBA00023144"/>
    </source>
</evidence>
<evidence type="ECO:0000256" key="7">
    <source>
        <dbReference type="ARBA" id="ARBA00022695"/>
    </source>
</evidence>
<dbReference type="Proteomes" id="UP000001401">
    <property type="component" value="Chromosome"/>
</dbReference>
<keyword evidence="6 10" id="KW-0808">Transferase</keyword>
<dbReference type="InterPro" id="IPR000766">
    <property type="entry name" value="GalP_uridyl_Trfase_II"/>
</dbReference>
<dbReference type="KEGG" id="bco:Bcell_1045"/>
<dbReference type="NCBIfam" id="TIGR01239">
    <property type="entry name" value="galT_2"/>
    <property type="match status" value="1"/>
</dbReference>
<sequence length="510" mass="58550">MYASIDQLIEKLLEYGIDKSLISREDKDYCRNNLIDSLGIHEINPVPNMEKAGLEDVNSAPEILNGILDWANENGRLENNSVTERDLLDTRLMAALTGRPSEIVATFNELEKMQGPEKATEWFYQFCKDVHYIRQDRISKNVIWEADTLYGDMQMTINLSKPEKDPKEIAAAKAIQKSNYPLCVLCKENVGYAGRLDHPARQNLRTIPVQLCGEEWRLQFSPYVYYHEHAIVFSEKHEPMKISEATFKRLLDFVERFPHYFVGSNADLPIVGGSILTHDHYQGGNHKFPIEVAAEEETFRLASFGDDVQVAIVKWPMSVLRITSEDKEKVKRVASHILEKWKVYNDESVGIYSHTGNTPHHTVTPIARRKSVQFQMDVVLRNNRTSEEHPMGIFHPHQEVHHIKKENIGLIEVMGLAVLPGRLVHEMNLLESAILSGRMEEVISETEEISKHGEWAKQFVEKYDTINEENCKEILQNEIGKVFATVLEHAGVFKRDEQGQKAFRKFVKSL</sequence>
<dbReference type="GO" id="GO:0008108">
    <property type="term" value="F:UDP-glucose:hexose-1-phosphate uridylyltransferase activity"/>
    <property type="evidence" value="ECO:0007669"/>
    <property type="project" value="UniProtKB-UniRule"/>
</dbReference>
<comment type="subcellular location">
    <subcellularLocation>
        <location evidence="2 10">Cytoplasm</location>
    </subcellularLocation>
</comment>
<evidence type="ECO:0000259" key="12">
    <source>
        <dbReference type="Pfam" id="PF02744"/>
    </source>
</evidence>
<dbReference type="PIRSF" id="PIRSF006005">
    <property type="entry name" value="GalT_BS"/>
    <property type="match status" value="1"/>
</dbReference>
<dbReference type="UniPathway" id="UPA00214"/>
<dbReference type="Pfam" id="PF02744">
    <property type="entry name" value="GalP_UDP_tr_C"/>
    <property type="match status" value="1"/>
</dbReference>
<evidence type="ECO:0000313" key="14">
    <source>
        <dbReference type="Proteomes" id="UP000001401"/>
    </source>
</evidence>
<evidence type="ECO:0000313" key="13">
    <source>
        <dbReference type="EMBL" id="ADU29318.1"/>
    </source>
</evidence>
<evidence type="ECO:0000256" key="1">
    <source>
        <dbReference type="ARBA" id="ARBA00001107"/>
    </source>
</evidence>
<dbReference type="PANTHER" id="PTHR39191:SF1">
    <property type="entry name" value="DUF4922 DOMAIN-CONTAINING PROTEIN"/>
    <property type="match status" value="1"/>
</dbReference>
<dbReference type="NCBIfam" id="NF003629">
    <property type="entry name" value="PRK05270.1-2"/>
    <property type="match status" value="1"/>
</dbReference>
<evidence type="ECO:0000256" key="2">
    <source>
        <dbReference type="ARBA" id="ARBA00004496"/>
    </source>
</evidence>
<evidence type="ECO:0000256" key="10">
    <source>
        <dbReference type="HAMAP-Rule" id="MF_00571"/>
    </source>
</evidence>
<dbReference type="GO" id="GO:0005737">
    <property type="term" value="C:cytoplasm"/>
    <property type="evidence" value="ECO:0007669"/>
    <property type="project" value="UniProtKB-SubCell"/>
</dbReference>
<dbReference type="InterPro" id="IPR005849">
    <property type="entry name" value="GalP_Utransf_N"/>
</dbReference>
<dbReference type="PROSITE" id="PS01163">
    <property type="entry name" value="GAL_P_UDP_TRANSF_II"/>
    <property type="match status" value="1"/>
</dbReference>
<evidence type="ECO:0000256" key="9">
    <source>
        <dbReference type="ARBA" id="ARBA00023277"/>
    </source>
</evidence>
<comment type="similarity">
    <text evidence="4 10">Belongs to the galactose-1-phosphate uridylyltransferase type 2 family.</text>
</comment>
<keyword evidence="5 10" id="KW-0963">Cytoplasm</keyword>
<dbReference type="Pfam" id="PF01087">
    <property type="entry name" value="GalP_UDP_transf"/>
    <property type="match status" value="1"/>
</dbReference>
<evidence type="ECO:0000256" key="5">
    <source>
        <dbReference type="ARBA" id="ARBA00022490"/>
    </source>
</evidence>
<dbReference type="eggNOG" id="COG4468">
    <property type="taxonomic scope" value="Bacteria"/>
</dbReference>
<name>E6TQE0_EVAC2</name>
<dbReference type="HOGENOM" id="CLU_047799_0_0_9"/>